<keyword evidence="2" id="KW-0813">Transport</keyword>
<feature type="binding site" evidence="5">
    <location>
        <position position="55"/>
    </location>
    <ligand>
        <name>spermidine</name>
        <dbReference type="ChEBI" id="CHEBI:57834"/>
    </ligand>
</feature>
<dbReference type="PANTHER" id="PTHR30222:SF17">
    <property type="entry name" value="SPERMIDINE_PUTRESCINE-BINDING PERIPLASMIC PROTEIN"/>
    <property type="match status" value="1"/>
</dbReference>
<evidence type="ECO:0000256" key="3">
    <source>
        <dbReference type="ARBA" id="ARBA00022729"/>
    </source>
</evidence>
<evidence type="ECO:0000256" key="6">
    <source>
        <dbReference type="SAM" id="SignalP"/>
    </source>
</evidence>
<evidence type="ECO:0000256" key="2">
    <source>
        <dbReference type="ARBA" id="ARBA00022448"/>
    </source>
</evidence>
<evidence type="ECO:0000313" key="7">
    <source>
        <dbReference type="EMBL" id="GFZ86009.1"/>
    </source>
</evidence>
<dbReference type="GO" id="GO:0019808">
    <property type="term" value="F:polyamine binding"/>
    <property type="evidence" value="ECO:0007669"/>
    <property type="project" value="InterPro"/>
</dbReference>
<dbReference type="SUPFAM" id="SSF53850">
    <property type="entry name" value="Periplasmic binding protein-like II"/>
    <property type="match status" value="1"/>
</dbReference>
<reference evidence="7" key="2">
    <citation type="submission" date="2020-09" db="EMBL/GenBank/DDBJ databases">
        <authorList>
            <person name="Sun Q."/>
            <person name="Zhou Y."/>
        </authorList>
    </citation>
    <scope>NUCLEOTIDE SEQUENCE</scope>
    <source>
        <strain evidence="7">CGMCC 1.12360</strain>
    </source>
</reference>
<evidence type="ECO:0000256" key="5">
    <source>
        <dbReference type="PIRSR" id="PIRSR019574-1"/>
    </source>
</evidence>
<dbReference type="GO" id="GO:0042597">
    <property type="term" value="C:periplasmic space"/>
    <property type="evidence" value="ECO:0007669"/>
    <property type="project" value="UniProtKB-SubCell"/>
</dbReference>
<dbReference type="PRINTS" id="PR00909">
    <property type="entry name" value="SPERMDNBNDNG"/>
</dbReference>
<sequence>MKRWISLLIIPFIFALLAACSSDGNSESSDSETSESAEGGDQELSDQLYIFNWSEYLPQEILNNFEEEFGVEIIYDTYNSNQEMLAKLSSGTVSYDLVVPSDFYARLLLEEGLIQEINYDNIPNYENIDDVWKNMPFDPENKYTVPYAFGYDGIAYNKEVIPNPPTSWEDLWNPEYEGKVIVMEEPKEVFNMLNQTLGFDPNDPTEEELEQAGEKLKELVPNLLAFDSTPEAQLVSGEAWIAYAYSGASAVAYQENEHVDFVLPEEGGIVWMDVMVIPANAQNKYTAEVFIDYMLRPEVSKLLTEDYPYGNPNTKAVELLDEDLKNSPGLNLPEEDIEKAVWTEPLDEKRTEIMNRLFQEAKME</sequence>
<evidence type="ECO:0000256" key="4">
    <source>
        <dbReference type="ARBA" id="ARBA00022764"/>
    </source>
</evidence>
<proteinExistence type="predicted"/>
<feature type="signal peptide" evidence="6">
    <location>
        <begin position="1"/>
        <end position="18"/>
    </location>
</feature>
<dbReference type="Proteomes" id="UP000602050">
    <property type="component" value="Unassembled WGS sequence"/>
</dbReference>
<dbReference type="InterPro" id="IPR001188">
    <property type="entry name" value="Sperm_putr-bd"/>
</dbReference>
<reference evidence="7" key="1">
    <citation type="journal article" date="2014" name="Int. J. Syst. Evol. Microbiol.">
        <title>Complete genome sequence of Corynebacterium casei LMG S-19264T (=DSM 44701T), isolated from a smear-ripened cheese.</title>
        <authorList>
            <consortium name="US DOE Joint Genome Institute (JGI-PGF)"/>
            <person name="Walter F."/>
            <person name="Albersmeier A."/>
            <person name="Kalinowski J."/>
            <person name="Ruckert C."/>
        </authorList>
    </citation>
    <scope>NUCLEOTIDE SEQUENCE</scope>
    <source>
        <strain evidence="7">CGMCC 1.12360</strain>
    </source>
</reference>
<protein>
    <submittedName>
        <fullName evidence="7">Periplasmic spermidine/putrescine-binding protein</fullName>
    </submittedName>
</protein>
<name>A0A8J2XG12_9BACI</name>
<dbReference type="EMBL" id="BMEV01000065">
    <property type="protein sequence ID" value="GFZ86009.1"/>
    <property type="molecule type" value="Genomic_DNA"/>
</dbReference>
<dbReference type="AlphaFoldDB" id="A0A8J2XG12"/>
<keyword evidence="4" id="KW-0574">Periplasm</keyword>
<comment type="subcellular location">
    <subcellularLocation>
        <location evidence="1">Periplasm</location>
    </subcellularLocation>
</comment>
<accession>A0A8J2XG12</accession>
<dbReference type="PROSITE" id="PS51257">
    <property type="entry name" value="PROKAR_LIPOPROTEIN"/>
    <property type="match status" value="1"/>
</dbReference>
<comment type="caution">
    <text evidence="7">The sequence shown here is derived from an EMBL/GenBank/DDBJ whole genome shotgun (WGS) entry which is preliminary data.</text>
</comment>
<keyword evidence="3 6" id="KW-0732">Signal</keyword>
<gene>
    <name evidence="7" type="ORF">GCM10010978_27570</name>
</gene>
<dbReference type="GO" id="GO:0015846">
    <property type="term" value="P:polyamine transport"/>
    <property type="evidence" value="ECO:0007669"/>
    <property type="project" value="InterPro"/>
</dbReference>
<keyword evidence="8" id="KW-1185">Reference proteome</keyword>
<dbReference type="Pfam" id="PF13343">
    <property type="entry name" value="SBP_bac_6"/>
    <property type="match status" value="1"/>
</dbReference>
<dbReference type="Gene3D" id="3.40.190.10">
    <property type="entry name" value="Periplasmic binding protein-like II"/>
    <property type="match status" value="2"/>
</dbReference>
<feature type="chain" id="PRO_5039117439" evidence="6">
    <location>
        <begin position="19"/>
        <end position="364"/>
    </location>
</feature>
<dbReference type="RefSeq" id="WP_188393002.1">
    <property type="nucleotide sequence ID" value="NZ_BMEV01000065.1"/>
</dbReference>
<evidence type="ECO:0000313" key="8">
    <source>
        <dbReference type="Proteomes" id="UP000602050"/>
    </source>
</evidence>
<dbReference type="CDD" id="cd13590">
    <property type="entry name" value="PBP2_PotD_PotF_like"/>
    <property type="match status" value="1"/>
</dbReference>
<organism evidence="7 8">
    <name type="scientific">Compostibacillus humi</name>
    <dbReference type="NCBI Taxonomy" id="1245525"/>
    <lineage>
        <taxon>Bacteria</taxon>
        <taxon>Bacillati</taxon>
        <taxon>Bacillota</taxon>
        <taxon>Bacilli</taxon>
        <taxon>Bacillales</taxon>
        <taxon>Bacillaceae</taxon>
        <taxon>Compostibacillus</taxon>
    </lineage>
</organism>
<dbReference type="PIRSF" id="PIRSF019574">
    <property type="entry name" value="Periplasmic_polyamine_BP"/>
    <property type="match status" value="1"/>
</dbReference>
<evidence type="ECO:0000256" key="1">
    <source>
        <dbReference type="ARBA" id="ARBA00004418"/>
    </source>
</evidence>
<dbReference type="PANTHER" id="PTHR30222">
    <property type="entry name" value="SPERMIDINE/PUTRESCINE-BINDING PERIPLASMIC PROTEIN"/>
    <property type="match status" value="1"/>
</dbReference>